<comment type="subcellular location">
    <subcellularLocation>
        <location evidence="1">Cytoplasm</location>
        <location evidence="1">Cytoskeleton</location>
    </subcellularLocation>
</comment>
<dbReference type="InterPro" id="IPR027640">
    <property type="entry name" value="Kinesin-like_fam"/>
</dbReference>
<dbReference type="GO" id="GO:0007052">
    <property type="term" value="P:mitotic spindle organization"/>
    <property type="evidence" value="ECO:0007669"/>
    <property type="project" value="TreeGrafter"/>
</dbReference>
<keyword evidence="2" id="KW-0547">Nucleotide-binding</keyword>
<dbReference type="GO" id="GO:0051231">
    <property type="term" value="P:spindle elongation"/>
    <property type="evidence" value="ECO:0007669"/>
    <property type="project" value="TreeGrafter"/>
</dbReference>
<comment type="caution">
    <text evidence="5">Lacks conserved residue(s) required for the propagation of feature annotation.</text>
</comment>
<keyword evidence="3" id="KW-0067">ATP-binding</keyword>
<evidence type="ECO:0000256" key="4">
    <source>
        <dbReference type="ARBA" id="ARBA00023212"/>
    </source>
</evidence>
<evidence type="ECO:0000313" key="7">
    <source>
        <dbReference type="EMBL" id="CAF5217161.1"/>
    </source>
</evidence>
<reference evidence="7" key="1">
    <citation type="submission" date="2021-02" db="EMBL/GenBank/DDBJ databases">
        <authorList>
            <person name="Nowell W R."/>
        </authorList>
    </citation>
    <scope>NUCLEOTIDE SEQUENCE</scope>
</reference>
<dbReference type="SUPFAM" id="SSF52540">
    <property type="entry name" value="P-loop containing nucleoside triphosphate hydrolases"/>
    <property type="match status" value="1"/>
</dbReference>
<dbReference type="InterPro" id="IPR027417">
    <property type="entry name" value="P-loop_NTPase"/>
</dbReference>
<dbReference type="PANTHER" id="PTHR47969">
    <property type="entry name" value="CHROMOSOME-ASSOCIATED KINESIN KIF4A-RELATED"/>
    <property type="match status" value="1"/>
</dbReference>
<evidence type="ECO:0000259" key="6">
    <source>
        <dbReference type="PROSITE" id="PS50067"/>
    </source>
</evidence>
<comment type="similarity">
    <text evidence="5">Belongs to the TRAFAC class myosin-kinesin ATPase superfamily. Kinesin family.</text>
</comment>
<evidence type="ECO:0000256" key="1">
    <source>
        <dbReference type="ARBA" id="ARBA00004245"/>
    </source>
</evidence>
<keyword evidence="4" id="KW-0206">Cytoskeleton</keyword>
<dbReference type="Gene3D" id="3.40.850.10">
    <property type="entry name" value="Kinesin motor domain"/>
    <property type="match status" value="1"/>
</dbReference>
<organism evidence="7 8">
    <name type="scientific">Rotaria magnacalcarata</name>
    <dbReference type="NCBI Taxonomy" id="392030"/>
    <lineage>
        <taxon>Eukaryota</taxon>
        <taxon>Metazoa</taxon>
        <taxon>Spiralia</taxon>
        <taxon>Gnathifera</taxon>
        <taxon>Rotifera</taxon>
        <taxon>Eurotatoria</taxon>
        <taxon>Bdelloidea</taxon>
        <taxon>Philodinida</taxon>
        <taxon>Philodinidae</taxon>
        <taxon>Rotaria</taxon>
    </lineage>
</organism>
<dbReference type="EMBL" id="CAJOBI010345071">
    <property type="protein sequence ID" value="CAF5217161.1"/>
    <property type="molecule type" value="Genomic_DNA"/>
</dbReference>
<dbReference type="InterPro" id="IPR001752">
    <property type="entry name" value="Kinesin_motor_dom"/>
</dbReference>
<dbReference type="GO" id="GO:0008017">
    <property type="term" value="F:microtubule binding"/>
    <property type="evidence" value="ECO:0007669"/>
    <property type="project" value="InterPro"/>
</dbReference>
<evidence type="ECO:0000256" key="5">
    <source>
        <dbReference type="PROSITE-ProRule" id="PRU00283"/>
    </source>
</evidence>
<dbReference type="GO" id="GO:0007018">
    <property type="term" value="P:microtubule-based movement"/>
    <property type="evidence" value="ECO:0007669"/>
    <property type="project" value="InterPro"/>
</dbReference>
<dbReference type="InterPro" id="IPR036961">
    <property type="entry name" value="Kinesin_motor_dom_sf"/>
</dbReference>
<feature type="domain" description="Kinesin motor" evidence="6">
    <location>
        <begin position="9"/>
        <end position="67"/>
    </location>
</feature>
<protein>
    <recommendedName>
        <fullName evidence="6">Kinesin motor domain-containing protein</fullName>
    </recommendedName>
</protein>
<sequence length="67" mass="7887">MLANESEFRVKVAVRVRPFLQREKNHEQKSCIAIHPQTNQIVLGERRTFKYDFVFGPKTLQSDIDLL</sequence>
<gene>
    <name evidence="7" type="ORF">SMN809_LOCUS80355</name>
</gene>
<dbReference type="GO" id="GO:0005524">
    <property type="term" value="F:ATP binding"/>
    <property type="evidence" value="ECO:0007669"/>
    <property type="project" value="UniProtKB-KW"/>
</dbReference>
<evidence type="ECO:0000313" key="8">
    <source>
        <dbReference type="Proteomes" id="UP000676336"/>
    </source>
</evidence>
<dbReference type="AlphaFoldDB" id="A0A8S3JCY8"/>
<dbReference type="PROSITE" id="PS50067">
    <property type="entry name" value="KINESIN_MOTOR_2"/>
    <property type="match status" value="1"/>
</dbReference>
<evidence type="ECO:0000256" key="2">
    <source>
        <dbReference type="ARBA" id="ARBA00022741"/>
    </source>
</evidence>
<dbReference type="GO" id="GO:0005875">
    <property type="term" value="C:microtubule associated complex"/>
    <property type="evidence" value="ECO:0007669"/>
    <property type="project" value="TreeGrafter"/>
</dbReference>
<accession>A0A8S3JCY8</accession>
<name>A0A8S3JCY8_9BILA</name>
<keyword evidence="4" id="KW-0963">Cytoplasm</keyword>
<dbReference type="PANTHER" id="PTHR47969:SF25">
    <property type="entry name" value="KINESIN MOTOR DOMAIN-CONTAINING PROTEIN"/>
    <property type="match status" value="1"/>
</dbReference>
<proteinExistence type="inferred from homology"/>
<dbReference type="GO" id="GO:0003777">
    <property type="term" value="F:microtubule motor activity"/>
    <property type="evidence" value="ECO:0007669"/>
    <property type="project" value="InterPro"/>
</dbReference>
<comment type="caution">
    <text evidence="7">The sequence shown here is derived from an EMBL/GenBank/DDBJ whole genome shotgun (WGS) entry which is preliminary data.</text>
</comment>
<dbReference type="Proteomes" id="UP000676336">
    <property type="component" value="Unassembled WGS sequence"/>
</dbReference>
<evidence type="ECO:0000256" key="3">
    <source>
        <dbReference type="ARBA" id="ARBA00022840"/>
    </source>
</evidence>